<keyword evidence="8" id="KW-0594">Phospholipid biosynthesis</keyword>
<evidence type="ECO:0000256" key="6">
    <source>
        <dbReference type="ARBA" id="ARBA00023098"/>
    </source>
</evidence>
<keyword evidence="4" id="KW-0444">Lipid biosynthesis</keyword>
<dbReference type="STRING" id="252246.SAMN05421799_109131"/>
<evidence type="ECO:0000256" key="11">
    <source>
        <dbReference type="ARBA" id="ARBA00023317"/>
    </source>
</evidence>
<name>A0A1N7NRE4_9BACL</name>
<dbReference type="EC" id="4.1.1.65" evidence="3"/>
<dbReference type="UniPathway" id="UPA00558"/>
<keyword evidence="14" id="KW-1185">Reference proteome</keyword>
<evidence type="ECO:0000256" key="8">
    <source>
        <dbReference type="ARBA" id="ARBA00023209"/>
    </source>
</evidence>
<evidence type="ECO:0000256" key="5">
    <source>
        <dbReference type="ARBA" id="ARBA00022793"/>
    </source>
</evidence>
<dbReference type="GO" id="GO:0006646">
    <property type="term" value="P:phosphatidylethanolamine biosynthetic process"/>
    <property type="evidence" value="ECO:0007669"/>
    <property type="project" value="UniProtKB-UniPathway"/>
</dbReference>
<evidence type="ECO:0000256" key="9">
    <source>
        <dbReference type="ARBA" id="ARBA00023239"/>
    </source>
</evidence>
<evidence type="ECO:0000313" key="14">
    <source>
        <dbReference type="Proteomes" id="UP000186156"/>
    </source>
</evidence>
<sequence length="262" mass="29155">MYALPKRAYTFCLRRFADSELSRRAIPWFVRHYNIELCDVAGDLADYRTLGEFFARKLRQGARPIEGGIASPTDGLVQEIGRLTEDRQLHVKGSLFDLARLVQDPRLTEELAGGHVVTVYLSPRDYHRIHAPVPCRPVRVWRIPGALFPVNPASTRAVPGLLAKNERVVTYFSSPLGPFAMVMVGACGVGTIRLRYAASSGRQLRLLPGRAFQRGEEIGHFALGSTVLILFPPSWDLNWAVAVGHHVRMGQTLAMLSLDRNG</sequence>
<proteinExistence type="predicted"/>
<keyword evidence="11" id="KW-0670">Pyruvate</keyword>
<keyword evidence="5" id="KW-0210">Decarboxylase</keyword>
<evidence type="ECO:0000256" key="4">
    <source>
        <dbReference type="ARBA" id="ARBA00022516"/>
    </source>
</evidence>
<dbReference type="Pfam" id="PF02666">
    <property type="entry name" value="PS_Dcarbxylase"/>
    <property type="match status" value="1"/>
</dbReference>
<keyword evidence="7" id="KW-0865">Zymogen</keyword>
<dbReference type="RefSeq" id="WP_076348090.1">
    <property type="nucleotide sequence ID" value="NZ_FTOO01000009.1"/>
</dbReference>
<dbReference type="Proteomes" id="UP000186156">
    <property type="component" value="Unassembled WGS sequence"/>
</dbReference>
<evidence type="ECO:0000256" key="1">
    <source>
        <dbReference type="ARBA" id="ARBA00001928"/>
    </source>
</evidence>
<accession>A0A1N7NRE4</accession>
<organism evidence="13 14">
    <name type="scientific">Alicyclobacillus vulcanalis</name>
    <dbReference type="NCBI Taxonomy" id="252246"/>
    <lineage>
        <taxon>Bacteria</taxon>
        <taxon>Bacillati</taxon>
        <taxon>Bacillota</taxon>
        <taxon>Bacilli</taxon>
        <taxon>Bacillales</taxon>
        <taxon>Alicyclobacillaceae</taxon>
        <taxon>Alicyclobacillus</taxon>
    </lineage>
</organism>
<evidence type="ECO:0000256" key="2">
    <source>
        <dbReference type="ARBA" id="ARBA00005189"/>
    </source>
</evidence>
<keyword evidence="10" id="KW-1208">Phospholipid metabolism</keyword>
<dbReference type="PANTHER" id="PTHR10067">
    <property type="entry name" value="PHOSPHATIDYLSERINE DECARBOXYLASE"/>
    <property type="match status" value="1"/>
</dbReference>
<evidence type="ECO:0000256" key="7">
    <source>
        <dbReference type="ARBA" id="ARBA00023145"/>
    </source>
</evidence>
<evidence type="ECO:0000256" key="3">
    <source>
        <dbReference type="ARBA" id="ARBA00012243"/>
    </source>
</evidence>
<comment type="pathway">
    <text evidence="2">Lipid metabolism.</text>
</comment>
<dbReference type="GO" id="GO:0004609">
    <property type="term" value="F:phosphatidylserine decarboxylase activity"/>
    <property type="evidence" value="ECO:0007669"/>
    <property type="project" value="UniProtKB-EC"/>
</dbReference>
<dbReference type="EMBL" id="FTOO01000009">
    <property type="protein sequence ID" value="SIT00955.1"/>
    <property type="molecule type" value="Genomic_DNA"/>
</dbReference>
<dbReference type="NCBIfam" id="TIGR00163">
    <property type="entry name" value="PS_decarb"/>
    <property type="match status" value="1"/>
</dbReference>
<evidence type="ECO:0000313" key="13">
    <source>
        <dbReference type="EMBL" id="SIT00955.1"/>
    </source>
</evidence>
<protein>
    <recommendedName>
        <fullName evidence="3">phosphatidylserine decarboxylase</fullName>
        <ecNumber evidence="3">4.1.1.65</ecNumber>
    </recommendedName>
</protein>
<evidence type="ECO:0000256" key="10">
    <source>
        <dbReference type="ARBA" id="ARBA00023264"/>
    </source>
</evidence>
<comment type="cofactor">
    <cofactor evidence="1">
        <name>pyruvate</name>
        <dbReference type="ChEBI" id="CHEBI:15361"/>
    </cofactor>
</comment>
<dbReference type="AlphaFoldDB" id="A0A1N7NRE4"/>
<dbReference type="OrthoDB" id="9802030at2"/>
<keyword evidence="9" id="KW-0456">Lyase</keyword>
<evidence type="ECO:0000256" key="12">
    <source>
        <dbReference type="ARBA" id="ARBA00024326"/>
    </source>
</evidence>
<reference evidence="14" key="1">
    <citation type="submission" date="2017-01" db="EMBL/GenBank/DDBJ databases">
        <authorList>
            <person name="Varghese N."/>
            <person name="Submissions S."/>
        </authorList>
    </citation>
    <scope>NUCLEOTIDE SEQUENCE [LARGE SCALE GENOMIC DNA]</scope>
    <source>
        <strain evidence="14">DSM 16176</strain>
    </source>
</reference>
<dbReference type="InterPro" id="IPR033177">
    <property type="entry name" value="PSD-B"/>
</dbReference>
<dbReference type="InterPro" id="IPR003817">
    <property type="entry name" value="PS_Dcarbxylase"/>
</dbReference>
<comment type="pathway">
    <text evidence="12">Phospholipid metabolism; phosphatidylethanolamine biosynthesis.</text>
</comment>
<keyword evidence="6" id="KW-0443">Lipid metabolism</keyword>
<gene>
    <name evidence="13" type="ORF">SAMN05421799_109131</name>
</gene>
<dbReference type="PANTHER" id="PTHR10067:SF6">
    <property type="entry name" value="PHOSPHATIDYLSERINE DECARBOXYLASE PROENZYME, MITOCHONDRIAL"/>
    <property type="match status" value="1"/>
</dbReference>